<keyword evidence="2" id="KW-0808">Transferase</keyword>
<dbReference type="STRING" id="1448320.A0A319D494"/>
<dbReference type="AlphaFoldDB" id="A0A319D494"/>
<dbReference type="PANTHER" id="PTHR43591:SF96">
    <property type="entry name" value="PUTATIVE-RELATED"/>
    <property type="match status" value="1"/>
</dbReference>
<dbReference type="VEuPathDB" id="FungiDB:BO71DRAFT_384128"/>
<dbReference type="InterPro" id="IPR029063">
    <property type="entry name" value="SAM-dependent_MTases_sf"/>
</dbReference>
<name>A0A319D494_9EURO</name>
<feature type="domain" description="Methyltransferase" evidence="1">
    <location>
        <begin position="46"/>
        <end position="141"/>
    </location>
</feature>
<dbReference type="EMBL" id="KZ825924">
    <property type="protein sequence ID" value="PYH92140.1"/>
    <property type="molecule type" value="Genomic_DNA"/>
</dbReference>
<evidence type="ECO:0000313" key="3">
    <source>
        <dbReference type="Proteomes" id="UP000247810"/>
    </source>
</evidence>
<dbReference type="GO" id="GO:0032259">
    <property type="term" value="P:methylation"/>
    <property type="evidence" value="ECO:0007669"/>
    <property type="project" value="UniProtKB-KW"/>
</dbReference>
<dbReference type="GO" id="GO:0008168">
    <property type="term" value="F:methyltransferase activity"/>
    <property type="evidence" value="ECO:0007669"/>
    <property type="project" value="UniProtKB-KW"/>
</dbReference>
<dbReference type="Gene3D" id="3.40.50.150">
    <property type="entry name" value="Vaccinia Virus protein VP39"/>
    <property type="match status" value="1"/>
</dbReference>
<dbReference type="PANTHER" id="PTHR43591">
    <property type="entry name" value="METHYLTRANSFERASE"/>
    <property type="match status" value="1"/>
</dbReference>
<keyword evidence="3" id="KW-1185">Reference proteome</keyword>
<keyword evidence="2" id="KW-0489">Methyltransferase</keyword>
<evidence type="ECO:0000313" key="2">
    <source>
        <dbReference type="EMBL" id="PYH92140.1"/>
    </source>
</evidence>
<dbReference type="CDD" id="cd02440">
    <property type="entry name" value="AdoMet_MTases"/>
    <property type="match status" value="1"/>
</dbReference>
<gene>
    <name evidence="2" type="ORF">BO71DRAFT_384128</name>
</gene>
<proteinExistence type="predicted"/>
<evidence type="ECO:0000259" key="1">
    <source>
        <dbReference type="Pfam" id="PF13649"/>
    </source>
</evidence>
<reference evidence="2 3" key="1">
    <citation type="submission" date="2018-02" db="EMBL/GenBank/DDBJ databases">
        <title>The genomes of Aspergillus section Nigri reveals drivers in fungal speciation.</title>
        <authorList>
            <consortium name="DOE Joint Genome Institute"/>
            <person name="Vesth T.C."/>
            <person name="Nybo J."/>
            <person name="Theobald S."/>
            <person name="Brandl J."/>
            <person name="Frisvad J.C."/>
            <person name="Nielsen K.F."/>
            <person name="Lyhne E.K."/>
            <person name="Kogle M.E."/>
            <person name="Kuo A."/>
            <person name="Riley R."/>
            <person name="Clum A."/>
            <person name="Nolan M."/>
            <person name="Lipzen A."/>
            <person name="Salamov A."/>
            <person name="Henrissat B."/>
            <person name="Wiebenga A."/>
            <person name="De vries R.P."/>
            <person name="Grigoriev I.V."/>
            <person name="Mortensen U.H."/>
            <person name="Andersen M.R."/>
            <person name="Baker S.E."/>
        </authorList>
    </citation>
    <scope>NUCLEOTIDE SEQUENCE [LARGE SCALE GENOMIC DNA]</scope>
    <source>
        <strain evidence="2 3">CBS 707.79</strain>
    </source>
</reference>
<organism evidence="2 3">
    <name type="scientific">Aspergillus ellipticus CBS 707.79</name>
    <dbReference type="NCBI Taxonomy" id="1448320"/>
    <lineage>
        <taxon>Eukaryota</taxon>
        <taxon>Fungi</taxon>
        <taxon>Dikarya</taxon>
        <taxon>Ascomycota</taxon>
        <taxon>Pezizomycotina</taxon>
        <taxon>Eurotiomycetes</taxon>
        <taxon>Eurotiomycetidae</taxon>
        <taxon>Eurotiales</taxon>
        <taxon>Aspergillaceae</taxon>
        <taxon>Aspergillus</taxon>
        <taxon>Aspergillus subgen. Circumdati</taxon>
    </lineage>
</organism>
<dbReference type="Pfam" id="PF13649">
    <property type="entry name" value="Methyltransf_25"/>
    <property type="match status" value="1"/>
</dbReference>
<dbReference type="Proteomes" id="UP000247810">
    <property type="component" value="Unassembled WGS sequence"/>
</dbReference>
<dbReference type="SUPFAM" id="SSF53335">
    <property type="entry name" value="S-adenosyl-L-methionine-dependent methyltransferases"/>
    <property type="match status" value="1"/>
</dbReference>
<protein>
    <submittedName>
        <fullName evidence="2">S-adenosyl-L-methionine-dependent methyltransferase</fullName>
    </submittedName>
</protein>
<dbReference type="OrthoDB" id="417697at2759"/>
<dbReference type="InterPro" id="IPR041698">
    <property type="entry name" value="Methyltransf_25"/>
</dbReference>
<accession>A0A319D494</accession>
<sequence>MSVNDYCFTRDIVDNNRINLQHYLWIELFGYHIHPAIPTSNPTLRIADIGTGTGIWLTDLARRLPDSVSLDGLDISFDAAPPPKWLPSNITLKSFDIKADVPDHLRGIYDIVHIRNFSFIIRDPEIEQVTRNLLQVLKPGGYIQWAEPDVDSFRINKGEPDSKIDALRNLAAACQDRDSLFRGTWVAKLSTVLEDIGLEEVQADVKDGAFHTNVAIHECNLVIPLLIARKMKDKTVEERVKQLMPEAEKETGDGSHFAFTRYTVIGRKGAE</sequence>